<comment type="similarity">
    <text evidence="3">Belongs to the PTPS family. QueD subfamily.</text>
</comment>
<dbReference type="AlphaFoldDB" id="A0A8E2IR57"/>
<dbReference type="PANTHER" id="PTHR12589:SF7">
    <property type="entry name" value="6-PYRUVOYL TETRAHYDROBIOPTERIN SYNTHASE"/>
    <property type="match status" value="1"/>
</dbReference>
<keyword evidence="7" id="KW-0862">Zinc</keyword>
<accession>A0A8E2IR57</accession>
<reference evidence="11 12" key="1">
    <citation type="submission" date="2017-02" db="EMBL/GenBank/DDBJ databases">
        <title>Mycobacterium kansasii genomes.</title>
        <authorList>
            <person name="Borowka P."/>
            <person name="Strapagiel D."/>
            <person name="Marciniak B."/>
            <person name="Lach J."/>
            <person name="Bakula Z."/>
            <person name="Van Ingen J."/>
            <person name="Safianowska A."/>
            <person name="Brzostek A."/>
            <person name="Dziadek J."/>
            <person name="Jagielski T."/>
        </authorList>
    </citation>
    <scope>NUCLEOTIDE SEQUENCE [LARGE SCALE GENOMIC DNA]</scope>
    <source>
        <strain evidence="11 12">12MK</strain>
    </source>
</reference>
<comment type="cofactor">
    <cofactor evidence="1">
        <name>Zn(2+)</name>
        <dbReference type="ChEBI" id="CHEBI:29105"/>
    </cofactor>
</comment>
<comment type="pathway">
    <text evidence="2">Purine metabolism; 7-cyano-7-deazaguanine biosynthesis.</text>
</comment>
<dbReference type="InterPro" id="IPR038418">
    <property type="entry name" value="6-PTP_synth/QueD_sf"/>
</dbReference>
<evidence type="ECO:0000256" key="2">
    <source>
        <dbReference type="ARBA" id="ARBA00005061"/>
    </source>
</evidence>
<dbReference type="EMBL" id="MWQA01000001">
    <property type="protein sequence ID" value="ORC07028.1"/>
    <property type="molecule type" value="Genomic_DNA"/>
</dbReference>
<evidence type="ECO:0000256" key="6">
    <source>
        <dbReference type="ARBA" id="ARBA00022723"/>
    </source>
</evidence>
<dbReference type="PANTHER" id="PTHR12589">
    <property type="entry name" value="PYRUVOYL TETRAHYDROBIOPTERIN SYNTHASE"/>
    <property type="match status" value="1"/>
</dbReference>
<evidence type="ECO:0000256" key="1">
    <source>
        <dbReference type="ARBA" id="ARBA00001947"/>
    </source>
</evidence>
<dbReference type="InterPro" id="IPR007115">
    <property type="entry name" value="6-PTP_synth/QueD"/>
</dbReference>
<evidence type="ECO:0000256" key="4">
    <source>
        <dbReference type="ARBA" id="ARBA00012982"/>
    </source>
</evidence>
<keyword evidence="8" id="KW-0456">Lyase</keyword>
<evidence type="ECO:0000256" key="7">
    <source>
        <dbReference type="ARBA" id="ARBA00022833"/>
    </source>
</evidence>
<protein>
    <recommendedName>
        <fullName evidence="5">6-carboxy-5,6,7,8-tetrahydropterin synthase</fullName>
        <ecNumber evidence="4">4.1.2.50</ecNumber>
    </recommendedName>
    <alternativeName>
        <fullName evidence="9">Queuosine biosynthesis protein QueD</fullName>
    </alternativeName>
</protein>
<keyword evidence="6" id="KW-0479">Metal-binding</keyword>
<sequence>MEGISEQVMPYTIKQTFRVEIGHRTWSHHMPTSRGGSEFYTPDLIANKCANIHGHTIFVSVTLVGDSLDEQYFLLDTDLLEQAFRPILDEFDFAFVVDRHDPLYEDIAAVVHKGGLKLCTVDFSPTFEGLVRHFYDRLQAVIAEKGLADQLRIKEMKVLGELTVEATYSGEGE</sequence>
<dbReference type="GO" id="GO:0046872">
    <property type="term" value="F:metal ion binding"/>
    <property type="evidence" value="ECO:0007669"/>
    <property type="project" value="UniProtKB-KW"/>
</dbReference>
<dbReference type="GO" id="GO:0070497">
    <property type="term" value="F:6-carboxytetrahydropterin synthase activity"/>
    <property type="evidence" value="ECO:0007669"/>
    <property type="project" value="UniProtKB-EC"/>
</dbReference>
<dbReference type="Proteomes" id="UP000192335">
    <property type="component" value="Unassembled WGS sequence"/>
</dbReference>
<dbReference type="GeneID" id="66597824"/>
<evidence type="ECO:0000256" key="9">
    <source>
        <dbReference type="ARBA" id="ARBA00031449"/>
    </source>
</evidence>
<name>A0A8E2IR57_9MYCO</name>
<evidence type="ECO:0000313" key="12">
    <source>
        <dbReference type="Proteomes" id="UP000192335"/>
    </source>
</evidence>
<gene>
    <name evidence="11" type="ORF">B4U45_10825</name>
</gene>
<dbReference type="Pfam" id="PF01242">
    <property type="entry name" value="PTPS"/>
    <property type="match status" value="1"/>
</dbReference>
<dbReference type="Gene3D" id="3.30.479.10">
    <property type="entry name" value="6-pyruvoyl tetrahydropterin synthase/QueD"/>
    <property type="match status" value="1"/>
</dbReference>
<evidence type="ECO:0000256" key="10">
    <source>
        <dbReference type="ARBA" id="ARBA00048807"/>
    </source>
</evidence>
<evidence type="ECO:0000256" key="3">
    <source>
        <dbReference type="ARBA" id="ARBA00008900"/>
    </source>
</evidence>
<organism evidence="11 12">
    <name type="scientific">Mycobacterium persicum</name>
    <dbReference type="NCBI Taxonomy" id="1487726"/>
    <lineage>
        <taxon>Bacteria</taxon>
        <taxon>Bacillati</taxon>
        <taxon>Actinomycetota</taxon>
        <taxon>Actinomycetes</taxon>
        <taxon>Mycobacteriales</taxon>
        <taxon>Mycobacteriaceae</taxon>
        <taxon>Mycobacterium</taxon>
    </lineage>
</organism>
<dbReference type="RefSeq" id="WP_023368109.1">
    <property type="nucleotide sequence ID" value="NZ_MWKV01000001.1"/>
</dbReference>
<evidence type="ECO:0000313" key="11">
    <source>
        <dbReference type="EMBL" id="ORC07028.1"/>
    </source>
</evidence>
<evidence type="ECO:0000256" key="8">
    <source>
        <dbReference type="ARBA" id="ARBA00023239"/>
    </source>
</evidence>
<evidence type="ECO:0000256" key="5">
    <source>
        <dbReference type="ARBA" id="ARBA00018141"/>
    </source>
</evidence>
<comment type="catalytic activity">
    <reaction evidence="10">
        <text>7,8-dihydroneopterin 3'-triphosphate + H2O = 6-carboxy-5,6,7,8-tetrahydropterin + triphosphate + acetaldehyde + 2 H(+)</text>
        <dbReference type="Rhea" id="RHEA:27966"/>
        <dbReference type="ChEBI" id="CHEBI:15343"/>
        <dbReference type="ChEBI" id="CHEBI:15377"/>
        <dbReference type="ChEBI" id="CHEBI:15378"/>
        <dbReference type="ChEBI" id="CHEBI:18036"/>
        <dbReference type="ChEBI" id="CHEBI:58462"/>
        <dbReference type="ChEBI" id="CHEBI:61032"/>
        <dbReference type="EC" id="4.1.2.50"/>
    </reaction>
</comment>
<dbReference type="EC" id="4.1.2.50" evidence="4"/>
<proteinExistence type="inferred from homology"/>
<dbReference type="UniPathway" id="UPA00391"/>
<comment type="caution">
    <text evidence="11">The sequence shown here is derived from an EMBL/GenBank/DDBJ whole genome shotgun (WGS) entry which is preliminary data.</text>
</comment>
<dbReference type="SUPFAM" id="SSF55620">
    <property type="entry name" value="Tetrahydrobiopterin biosynthesis enzymes-like"/>
    <property type="match status" value="1"/>
</dbReference>